<dbReference type="Gene3D" id="3.40.50.720">
    <property type="entry name" value="NAD(P)-binding Rossmann-like Domain"/>
    <property type="match status" value="1"/>
</dbReference>
<comment type="caution">
    <text evidence="3">The sequence shown here is derived from an EMBL/GenBank/DDBJ whole genome shotgun (WGS) entry which is preliminary data.</text>
</comment>
<dbReference type="PANTHER" id="PTHR43818:SF11">
    <property type="entry name" value="BCDNA.GH03377"/>
    <property type="match status" value="1"/>
</dbReference>
<dbReference type="EC" id="1.1.1.292" evidence="3"/>
<dbReference type="Proteomes" id="UP000485484">
    <property type="component" value="Unassembled WGS sequence"/>
</dbReference>
<organism evidence="3">
    <name type="scientific">candidate division TA06 bacterium ADurb.Bin417</name>
    <dbReference type="NCBI Taxonomy" id="1852828"/>
    <lineage>
        <taxon>Bacteria</taxon>
        <taxon>Bacteria division TA06</taxon>
    </lineage>
</organism>
<evidence type="ECO:0000313" key="3">
    <source>
        <dbReference type="EMBL" id="OPZ93148.1"/>
    </source>
</evidence>
<feature type="domain" description="Gfo/Idh/MocA-like oxidoreductase N-terminal" evidence="2">
    <location>
        <begin position="7"/>
        <end position="129"/>
    </location>
</feature>
<proteinExistence type="predicted"/>
<gene>
    <name evidence="3" type="primary">afr_1</name>
    <name evidence="3" type="ORF">BWY73_00470</name>
</gene>
<dbReference type="InterPro" id="IPR050463">
    <property type="entry name" value="Gfo/Idh/MocA_oxidrdct_glycsds"/>
</dbReference>
<dbReference type="GO" id="GO:0000166">
    <property type="term" value="F:nucleotide binding"/>
    <property type="evidence" value="ECO:0007669"/>
    <property type="project" value="InterPro"/>
</dbReference>
<dbReference type="PANTHER" id="PTHR43818">
    <property type="entry name" value="BCDNA.GH03377"/>
    <property type="match status" value="1"/>
</dbReference>
<dbReference type="InterPro" id="IPR000683">
    <property type="entry name" value="Gfo/Idh/MocA-like_OxRdtase_N"/>
</dbReference>
<dbReference type="Pfam" id="PF01408">
    <property type="entry name" value="GFO_IDH_MocA"/>
    <property type="match status" value="1"/>
</dbReference>
<dbReference type="GO" id="GO:0033712">
    <property type="term" value="F:1,5-anhydro-D-fructose reductase (1,5-anhydro-D-mannitol-forming) activity"/>
    <property type="evidence" value="ECO:0007669"/>
    <property type="project" value="UniProtKB-EC"/>
</dbReference>
<evidence type="ECO:0000256" key="1">
    <source>
        <dbReference type="ARBA" id="ARBA00023002"/>
    </source>
</evidence>
<protein>
    <submittedName>
        <fullName evidence="3">1,5-anhydro-D-fructose reductase</fullName>
        <ecNumber evidence="3">1.1.1.292</ecNumber>
    </submittedName>
</protein>
<accession>A0A1V5MIT9</accession>
<keyword evidence="1 3" id="KW-0560">Oxidoreductase</keyword>
<dbReference type="EMBL" id="MWAK01000042">
    <property type="protein sequence ID" value="OPZ93148.1"/>
    <property type="molecule type" value="Genomic_DNA"/>
</dbReference>
<sequence>MAEKKVIRTAVIGAGGRGKYFGRLYRKEAHPGFDLRAICDLDPDRLKEAREFFGDGIAYRTDSAKIYADPEIDAVLVATDDRNHVEPTLAGLAAGKHVLVEKPLCQTTADAGRIIAAARKSPGIFMIGFELRECTVFQSMKRLLKEGRIGPVLVAHSFDNVSVGGHYFFHSPHRQKAYYRSLLLQKACHITEIKPEAARHKKNNGAWGKGFLIPVTGQHRLPDCTI</sequence>
<name>A0A1V5MIT9_UNCT6</name>
<evidence type="ECO:0000259" key="2">
    <source>
        <dbReference type="Pfam" id="PF01408"/>
    </source>
</evidence>
<dbReference type="AlphaFoldDB" id="A0A1V5MIT9"/>
<reference evidence="3" key="1">
    <citation type="submission" date="2017-02" db="EMBL/GenBank/DDBJ databases">
        <title>Delving into the versatile metabolic prowess of the omnipresent phylum Bacteroidetes.</title>
        <authorList>
            <person name="Nobu M.K."/>
            <person name="Mei R."/>
            <person name="Narihiro T."/>
            <person name="Kuroda K."/>
            <person name="Liu W.-T."/>
        </authorList>
    </citation>
    <scope>NUCLEOTIDE SEQUENCE</scope>
    <source>
        <strain evidence="3">ADurb.Bin417</strain>
    </source>
</reference>
<dbReference type="SUPFAM" id="SSF51735">
    <property type="entry name" value="NAD(P)-binding Rossmann-fold domains"/>
    <property type="match status" value="1"/>
</dbReference>
<dbReference type="InterPro" id="IPR036291">
    <property type="entry name" value="NAD(P)-bd_dom_sf"/>
</dbReference>